<dbReference type="Pfam" id="PF00196">
    <property type="entry name" value="GerE"/>
    <property type="match status" value="1"/>
</dbReference>
<organism evidence="8 9">
    <name type="scientific">Flavipsychrobacter stenotrophus</name>
    <dbReference type="NCBI Taxonomy" id="2077091"/>
    <lineage>
        <taxon>Bacteria</taxon>
        <taxon>Pseudomonadati</taxon>
        <taxon>Bacteroidota</taxon>
        <taxon>Chitinophagia</taxon>
        <taxon>Chitinophagales</taxon>
        <taxon>Chitinophagaceae</taxon>
        <taxon>Flavipsychrobacter</taxon>
    </lineage>
</organism>
<evidence type="ECO:0000313" key="9">
    <source>
        <dbReference type="Proteomes" id="UP000239872"/>
    </source>
</evidence>
<name>A0A2S7SVZ7_9BACT</name>
<feature type="modified residue" description="4-aspartylphosphate" evidence="5">
    <location>
        <position position="56"/>
    </location>
</feature>
<dbReference type="CDD" id="cd17535">
    <property type="entry name" value="REC_NarL-like"/>
    <property type="match status" value="1"/>
</dbReference>
<dbReference type="PANTHER" id="PTHR43214:SF41">
    <property type="entry name" value="NITRATE_NITRITE RESPONSE REGULATOR PROTEIN NARP"/>
    <property type="match status" value="1"/>
</dbReference>
<dbReference type="SUPFAM" id="SSF46894">
    <property type="entry name" value="C-terminal effector domain of the bipartite response regulators"/>
    <property type="match status" value="1"/>
</dbReference>
<keyword evidence="4" id="KW-0804">Transcription</keyword>
<accession>A0A2S7SVZ7</accession>
<gene>
    <name evidence="8" type="ORF">CJD36_012400</name>
</gene>
<keyword evidence="2" id="KW-0805">Transcription regulation</keyword>
<reference evidence="8 9" key="1">
    <citation type="submission" date="2018-01" db="EMBL/GenBank/DDBJ databases">
        <title>A novel member of the phylum Bacteroidetes isolated from glacier ice.</title>
        <authorList>
            <person name="Liu Q."/>
            <person name="Xin Y.-H."/>
        </authorList>
    </citation>
    <scope>NUCLEOTIDE SEQUENCE [LARGE SCALE GENOMIC DNA]</scope>
    <source>
        <strain evidence="8 9">RB1R16</strain>
    </source>
</reference>
<evidence type="ECO:0000256" key="5">
    <source>
        <dbReference type="PROSITE-ProRule" id="PRU00169"/>
    </source>
</evidence>
<keyword evidence="1 5" id="KW-0597">Phosphoprotein</keyword>
<evidence type="ECO:0000259" key="6">
    <source>
        <dbReference type="PROSITE" id="PS50043"/>
    </source>
</evidence>
<evidence type="ECO:0000313" key="8">
    <source>
        <dbReference type="EMBL" id="PQJ10765.1"/>
    </source>
</evidence>
<evidence type="ECO:0000256" key="4">
    <source>
        <dbReference type="ARBA" id="ARBA00023163"/>
    </source>
</evidence>
<dbReference type="InterPro" id="IPR000792">
    <property type="entry name" value="Tscrpt_reg_LuxR_C"/>
</dbReference>
<dbReference type="RefSeq" id="WP_105039492.1">
    <property type="nucleotide sequence ID" value="NZ_PPSL01000003.1"/>
</dbReference>
<dbReference type="PROSITE" id="PS50043">
    <property type="entry name" value="HTH_LUXR_2"/>
    <property type="match status" value="1"/>
</dbReference>
<dbReference type="InterPro" id="IPR001789">
    <property type="entry name" value="Sig_transdc_resp-reg_receiver"/>
</dbReference>
<dbReference type="InterPro" id="IPR016032">
    <property type="entry name" value="Sig_transdc_resp-reg_C-effctor"/>
</dbReference>
<keyword evidence="3 8" id="KW-0238">DNA-binding</keyword>
<evidence type="ECO:0000259" key="7">
    <source>
        <dbReference type="PROSITE" id="PS50110"/>
    </source>
</evidence>
<dbReference type="Pfam" id="PF00072">
    <property type="entry name" value="Response_reg"/>
    <property type="match status" value="1"/>
</dbReference>
<dbReference type="CDD" id="cd06170">
    <property type="entry name" value="LuxR_C_like"/>
    <property type="match status" value="1"/>
</dbReference>
<dbReference type="GO" id="GO:0003677">
    <property type="term" value="F:DNA binding"/>
    <property type="evidence" value="ECO:0007669"/>
    <property type="project" value="UniProtKB-KW"/>
</dbReference>
<evidence type="ECO:0000256" key="2">
    <source>
        <dbReference type="ARBA" id="ARBA00023015"/>
    </source>
</evidence>
<protein>
    <submittedName>
        <fullName evidence="8">DNA-binding response regulator</fullName>
    </submittedName>
</protein>
<dbReference type="SUPFAM" id="SSF52172">
    <property type="entry name" value="CheY-like"/>
    <property type="match status" value="1"/>
</dbReference>
<comment type="caution">
    <text evidence="8">The sequence shown here is derived from an EMBL/GenBank/DDBJ whole genome shotgun (WGS) entry which is preliminary data.</text>
</comment>
<dbReference type="PANTHER" id="PTHR43214">
    <property type="entry name" value="TWO-COMPONENT RESPONSE REGULATOR"/>
    <property type="match status" value="1"/>
</dbReference>
<sequence>MKKTGIVLVDDHHILLDGLSALLKKQKDMEVMGAYTRGSDLLIALNTLQPDVALVDINMPDMNGIALTTQLKELHPEIKVICLSMHDGVEYILEMANAGVWGYLLKNTNDQELLEAIRTVHSGQLYFPEEIADKMSTEALRREQKANEIQEIKLTERELEILKLIAQEYSNARIASTLFISERTVETHRKNMLRKTRNSTMLGLLKFAMERGLV</sequence>
<dbReference type="InterPro" id="IPR058245">
    <property type="entry name" value="NreC/VraR/RcsB-like_REC"/>
</dbReference>
<proteinExistence type="predicted"/>
<dbReference type="Gene3D" id="3.40.50.2300">
    <property type="match status" value="1"/>
</dbReference>
<feature type="domain" description="HTH luxR-type" evidence="6">
    <location>
        <begin position="147"/>
        <end position="212"/>
    </location>
</feature>
<dbReference type="InterPro" id="IPR011006">
    <property type="entry name" value="CheY-like_superfamily"/>
</dbReference>
<dbReference type="Proteomes" id="UP000239872">
    <property type="component" value="Unassembled WGS sequence"/>
</dbReference>
<dbReference type="InterPro" id="IPR039420">
    <property type="entry name" value="WalR-like"/>
</dbReference>
<dbReference type="AlphaFoldDB" id="A0A2S7SVZ7"/>
<dbReference type="SMART" id="SM00421">
    <property type="entry name" value="HTH_LUXR"/>
    <property type="match status" value="1"/>
</dbReference>
<dbReference type="SMART" id="SM00448">
    <property type="entry name" value="REC"/>
    <property type="match status" value="1"/>
</dbReference>
<dbReference type="OrthoDB" id="9797341at2"/>
<dbReference type="PRINTS" id="PR00038">
    <property type="entry name" value="HTHLUXR"/>
</dbReference>
<evidence type="ECO:0000256" key="1">
    <source>
        <dbReference type="ARBA" id="ARBA00022553"/>
    </source>
</evidence>
<feature type="domain" description="Response regulatory" evidence="7">
    <location>
        <begin position="5"/>
        <end position="121"/>
    </location>
</feature>
<dbReference type="GO" id="GO:0006355">
    <property type="term" value="P:regulation of DNA-templated transcription"/>
    <property type="evidence" value="ECO:0007669"/>
    <property type="project" value="InterPro"/>
</dbReference>
<evidence type="ECO:0000256" key="3">
    <source>
        <dbReference type="ARBA" id="ARBA00023125"/>
    </source>
</evidence>
<dbReference type="GO" id="GO:0000160">
    <property type="term" value="P:phosphorelay signal transduction system"/>
    <property type="evidence" value="ECO:0007669"/>
    <property type="project" value="InterPro"/>
</dbReference>
<dbReference type="PROSITE" id="PS50110">
    <property type="entry name" value="RESPONSE_REGULATORY"/>
    <property type="match status" value="1"/>
</dbReference>
<keyword evidence="9" id="KW-1185">Reference proteome</keyword>
<dbReference type="EMBL" id="PPSL01000003">
    <property type="protein sequence ID" value="PQJ10765.1"/>
    <property type="molecule type" value="Genomic_DNA"/>
</dbReference>